<proteinExistence type="predicted"/>
<sequence length="244" mass="27138">MNRPLIFLHGSADSTSIWRLQLEHFSQHGRNNVFAVDLPGHGQRPDIFSSDVTIQDYARAAREIIKHELHVEQPILAGHSLGGAIALTIALEYSQELSGLILIGTGARLRVLPTILERARTTPQEARQQLVELATAPARQVSIVPAILSEQATPGPTILYRDLAVCNSFDVMSRLQEISLPTLIICGEEDHLTPVKYSEYLHQQLTASTLCIIPDAGHYVMREQPEKVNQAIERWEEAQSAAYH</sequence>
<dbReference type="InterPro" id="IPR029058">
    <property type="entry name" value="AB_hydrolase_fold"/>
</dbReference>
<dbReference type="GO" id="GO:0016787">
    <property type="term" value="F:hydrolase activity"/>
    <property type="evidence" value="ECO:0007669"/>
    <property type="project" value="UniProtKB-KW"/>
</dbReference>
<dbReference type="InterPro" id="IPR050266">
    <property type="entry name" value="AB_hydrolase_sf"/>
</dbReference>
<reference evidence="2" key="1">
    <citation type="submission" date="2020-10" db="EMBL/GenBank/DDBJ databases">
        <title>Taxonomic study of unclassified bacteria belonging to the class Ktedonobacteria.</title>
        <authorList>
            <person name="Yabe S."/>
            <person name="Wang C.M."/>
            <person name="Zheng Y."/>
            <person name="Sakai Y."/>
            <person name="Cavaletti L."/>
            <person name="Monciardini P."/>
            <person name="Donadio S."/>
        </authorList>
    </citation>
    <scope>NUCLEOTIDE SEQUENCE</scope>
    <source>
        <strain evidence="2">ID150040</strain>
    </source>
</reference>
<keyword evidence="2" id="KW-0378">Hydrolase</keyword>
<dbReference type="PRINTS" id="PR00111">
    <property type="entry name" value="ABHYDROLASE"/>
</dbReference>
<dbReference type="InterPro" id="IPR000073">
    <property type="entry name" value="AB_hydrolase_1"/>
</dbReference>
<dbReference type="Pfam" id="PF12697">
    <property type="entry name" value="Abhydrolase_6"/>
    <property type="match status" value="1"/>
</dbReference>
<dbReference type="Gene3D" id="3.40.50.1820">
    <property type="entry name" value="alpha/beta hydrolase"/>
    <property type="match status" value="1"/>
</dbReference>
<evidence type="ECO:0000259" key="1">
    <source>
        <dbReference type="Pfam" id="PF12697"/>
    </source>
</evidence>
<gene>
    <name evidence="2" type="ORF">KSF_014360</name>
</gene>
<dbReference type="EMBL" id="BNJK01000001">
    <property type="protein sequence ID" value="GHO91388.1"/>
    <property type="molecule type" value="Genomic_DNA"/>
</dbReference>
<feature type="domain" description="AB hydrolase-1" evidence="1">
    <location>
        <begin position="5"/>
        <end position="231"/>
    </location>
</feature>
<accession>A0A8J3N0D8</accession>
<protein>
    <submittedName>
        <fullName evidence="2">Alpha/beta hydrolase</fullName>
    </submittedName>
</protein>
<organism evidence="2 3">
    <name type="scientific">Reticulibacter mediterranei</name>
    <dbReference type="NCBI Taxonomy" id="2778369"/>
    <lineage>
        <taxon>Bacteria</taxon>
        <taxon>Bacillati</taxon>
        <taxon>Chloroflexota</taxon>
        <taxon>Ktedonobacteria</taxon>
        <taxon>Ktedonobacterales</taxon>
        <taxon>Reticulibacteraceae</taxon>
        <taxon>Reticulibacter</taxon>
    </lineage>
</organism>
<keyword evidence="3" id="KW-1185">Reference proteome</keyword>
<dbReference type="RefSeq" id="WP_220202285.1">
    <property type="nucleotide sequence ID" value="NZ_BNJK01000001.1"/>
</dbReference>
<dbReference type="PANTHER" id="PTHR43798">
    <property type="entry name" value="MONOACYLGLYCEROL LIPASE"/>
    <property type="match status" value="1"/>
</dbReference>
<dbReference type="AlphaFoldDB" id="A0A8J3N0D8"/>
<evidence type="ECO:0000313" key="3">
    <source>
        <dbReference type="Proteomes" id="UP000597444"/>
    </source>
</evidence>
<dbReference type="Proteomes" id="UP000597444">
    <property type="component" value="Unassembled WGS sequence"/>
</dbReference>
<dbReference type="SUPFAM" id="SSF53474">
    <property type="entry name" value="alpha/beta-Hydrolases"/>
    <property type="match status" value="1"/>
</dbReference>
<name>A0A8J3N0D8_9CHLR</name>
<comment type="caution">
    <text evidence="2">The sequence shown here is derived from an EMBL/GenBank/DDBJ whole genome shotgun (WGS) entry which is preliminary data.</text>
</comment>
<evidence type="ECO:0000313" key="2">
    <source>
        <dbReference type="EMBL" id="GHO91388.1"/>
    </source>
</evidence>